<dbReference type="GO" id="GO:0003677">
    <property type="term" value="F:DNA binding"/>
    <property type="evidence" value="ECO:0007669"/>
    <property type="project" value="InterPro"/>
</dbReference>
<comment type="caution">
    <text evidence="2">The sequence shown here is derived from an EMBL/GenBank/DDBJ whole genome shotgun (WGS) entry which is preliminary data.</text>
</comment>
<keyword evidence="3" id="KW-1185">Reference proteome</keyword>
<dbReference type="Proteomes" id="UP000545606">
    <property type="component" value="Unassembled WGS sequence"/>
</dbReference>
<sequence length="680" mass="76388">MADLRHFSSKSELSASENLAEFIRMCRDALTVFGVDLCWNDTSWPKAANFTKLGVPSEGFQASDRLDDAFIDFAKAYFRYQQGHHPTVTKNESKALRVIEAALLKTMGGAKLAGLDFAILDEAVVLAMGHYSPMAAYHCGRELQRLALFVSEKHLIPSDLSTWKSPIKKPPDITIQTGAKAKAIQEKKMPSQEALNALAEIFANDPTGPKDIFTTSTFAMTMCAPMRISEILDLPADCEVEEKDSKGVVQYGWRFYSAKGYEGDIKWIPEIMVPVAKKALSRIRMLTESSRKLAEWVENCPGKPYRHTECPDVADDELLTVFQACAFLGLARDSRRFCTGSLRGAKLEAKDGVHTLNSLWKYVLARQPKGFPWLNQEKKIKYSNALFCMSRNLIGDQRGTSPVILWAPTSNVFNNNLSPRESLQGSNHQSIFDRHGYKASNGSSLKLTSHQSRHLLNTLANRGGLTQEQLAKWAGRADPKQNRVYNHMSEWEMVAKAEALDTSLTLFGPKGEVSLHVPVSTQEINLMERGAVHVSLWGVCSHDFIMSPCEKFRDCLNCEEHVCIKGQGKDNVERLVRIKMRLSQVEKDYTEAQEAVNNGYSGADRWYEYHQKTVEQLRQLIEILESPQIPEGAQIKLRDGKDFNHLRRVIRAKAMEAVEGKMPDATLLSEMSRLLDGRHG</sequence>
<evidence type="ECO:0000313" key="2">
    <source>
        <dbReference type="EMBL" id="MBA4709230.1"/>
    </source>
</evidence>
<dbReference type="GO" id="GO:0015074">
    <property type="term" value="P:DNA integration"/>
    <property type="evidence" value="ECO:0007669"/>
    <property type="project" value="InterPro"/>
</dbReference>
<dbReference type="EMBL" id="JACERN010000033">
    <property type="protein sequence ID" value="MBA4709230.1"/>
    <property type="molecule type" value="Genomic_DNA"/>
</dbReference>
<evidence type="ECO:0000313" key="3">
    <source>
        <dbReference type="Proteomes" id="UP000545606"/>
    </source>
</evidence>
<dbReference type="AlphaFoldDB" id="A0A838Y1C1"/>
<evidence type="ECO:0000256" key="1">
    <source>
        <dbReference type="ARBA" id="ARBA00023172"/>
    </source>
</evidence>
<keyword evidence="1" id="KW-0233">DNA recombination</keyword>
<proteinExistence type="predicted"/>
<protein>
    <submittedName>
        <fullName evidence="2">Integrase</fullName>
    </submittedName>
</protein>
<dbReference type="InterPro" id="IPR013762">
    <property type="entry name" value="Integrase-like_cat_sf"/>
</dbReference>
<dbReference type="InterPro" id="IPR011010">
    <property type="entry name" value="DNA_brk_join_enz"/>
</dbReference>
<dbReference type="Gene3D" id="1.10.443.10">
    <property type="entry name" value="Intergrase catalytic core"/>
    <property type="match status" value="1"/>
</dbReference>
<dbReference type="GO" id="GO:0006310">
    <property type="term" value="P:DNA recombination"/>
    <property type="evidence" value="ECO:0007669"/>
    <property type="project" value="UniProtKB-KW"/>
</dbReference>
<dbReference type="SUPFAM" id="SSF56349">
    <property type="entry name" value="DNA breaking-rejoining enzymes"/>
    <property type="match status" value="1"/>
</dbReference>
<accession>A0A838Y1C1</accession>
<name>A0A838Y1C1_9NEIS</name>
<gene>
    <name evidence="2" type="ORF">H2Z84_12685</name>
</gene>
<organism evidence="2 3">
    <name type="scientific">Aquitalea aquatica</name>
    <dbReference type="NCBI Taxonomy" id="3044273"/>
    <lineage>
        <taxon>Bacteria</taxon>
        <taxon>Pseudomonadati</taxon>
        <taxon>Pseudomonadota</taxon>
        <taxon>Betaproteobacteria</taxon>
        <taxon>Neisseriales</taxon>
        <taxon>Chromobacteriaceae</taxon>
        <taxon>Aquitalea</taxon>
    </lineage>
</organism>
<reference evidence="2 3" key="1">
    <citation type="submission" date="2020-07" db="EMBL/GenBank/DDBJ databases">
        <title>Draft genome sequence of violacein-producing bacteria and related species.</title>
        <authorList>
            <person name="Wilson H.S."/>
            <person name="De Leon M.E."/>
        </authorList>
    </citation>
    <scope>NUCLEOTIDE SEQUENCE [LARGE SCALE GENOMIC DNA]</scope>
    <source>
        <strain evidence="2 3">HSC-21Su07</strain>
    </source>
</reference>